<evidence type="ECO:0000313" key="3">
    <source>
        <dbReference type="Proteomes" id="UP000616885"/>
    </source>
</evidence>
<organism evidence="2 3">
    <name type="scientific">Bionectria ochroleuca</name>
    <name type="common">Gliocladium roseum</name>
    <dbReference type="NCBI Taxonomy" id="29856"/>
    <lineage>
        <taxon>Eukaryota</taxon>
        <taxon>Fungi</taxon>
        <taxon>Dikarya</taxon>
        <taxon>Ascomycota</taxon>
        <taxon>Pezizomycotina</taxon>
        <taxon>Sordariomycetes</taxon>
        <taxon>Hypocreomycetidae</taxon>
        <taxon>Hypocreales</taxon>
        <taxon>Bionectriaceae</taxon>
        <taxon>Clonostachys</taxon>
    </lineage>
</organism>
<dbReference type="InterPro" id="IPR037401">
    <property type="entry name" value="SnoaL-like"/>
</dbReference>
<proteinExistence type="predicted"/>
<dbReference type="Gene3D" id="3.10.450.50">
    <property type="match status" value="1"/>
</dbReference>
<dbReference type="EMBL" id="JADCTT010000008">
    <property type="protein sequence ID" value="KAF9748841.1"/>
    <property type="molecule type" value="Genomic_DNA"/>
</dbReference>
<dbReference type="SUPFAM" id="SSF54427">
    <property type="entry name" value="NTF2-like"/>
    <property type="match status" value="1"/>
</dbReference>
<evidence type="ECO:0000259" key="1">
    <source>
        <dbReference type="Pfam" id="PF13577"/>
    </source>
</evidence>
<dbReference type="AlphaFoldDB" id="A0A8H7KDJ1"/>
<name>A0A8H7KDJ1_BIOOC</name>
<accession>A0A8H7KDJ1</accession>
<evidence type="ECO:0000313" key="2">
    <source>
        <dbReference type="EMBL" id="KAF9748841.1"/>
    </source>
</evidence>
<protein>
    <recommendedName>
        <fullName evidence="1">SnoaL-like domain-containing protein</fullName>
    </recommendedName>
</protein>
<dbReference type="InterPro" id="IPR032710">
    <property type="entry name" value="NTF2-like_dom_sf"/>
</dbReference>
<reference evidence="2" key="1">
    <citation type="submission" date="2020-10" db="EMBL/GenBank/DDBJ databases">
        <title>High-Quality Genome Resource of Clonostachys rosea strain S41 by Oxford Nanopore Long-Read Sequencing.</title>
        <authorList>
            <person name="Wang H."/>
        </authorList>
    </citation>
    <scope>NUCLEOTIDE SEQUENCE</scope>
    <source>
        <strain evidence="2">S41</strain>
    </source>
</reference>
<gene>
    <name evidence="2" type="ORF">IM811_016636</name>
</gene>
<dbReference type="Pfam" id="PF13577">
    <property type="entry name" value="SnoaL_4"/>
    <property type="match status" value="1"/>
</dbReference>
<sequence>MAPPSPEVALAISSQKALYGIYADTKQWHKWANDIALPDARYIYVATDGKPLALGSKLTVFDTSKSCAAFFAGFFSQLQTLHNLGPGTFDQVAPDEVHSIFSMEDQLYHKYLGTWMALRGGGFYYETWKLVDGKWYISELKFERAYQKMTLLFKLFFLFFYLTGISPY</sequence>
<comment type="caution">
    <text evidence="2">The sequence shown here is derived from an EMBL/GenBank/DDBJ whole genome shotgun (WGS) entry which is preliminary data.</text>
</comment>
<feature type="domain" description="SnoaL-like" evidence="1">
    <location>
        <begin position="10"/>
        <end position="140"/>
    </location>
</feature>
<dbReference type="Proteomes" id="UP000616885">
    <property type="component" value="Unassembled WGS sequence"/>
</dbReference>